<accession>A0A5E6S9I7</accession>
<feature type="domain" description="ABC toxin N-terminal" evidence="4">
    <location>
        <begin position="9"/>
        <end position="141"/>
    </location>
</feature>
<protein>
    <recommendedName>
        <fullName evidence="7">Insecticidal toxin</fullName>
    </recommendedName>
</protein>
<name>A0A5E6S9I7_PSEFL</name>
<dbReference type="EMBL" id="CABVHJ010000006">
    <property type="protein sequence ID" value="VVM77406.1"/>
    <property type="molecule type" value="Genomic_DNA"/>
</dbReference>
<dbReference type="Pfam" id="PF18413">
    <property type="entry name" value="Neuraminidase"/>
    <property type="match status" value="1"/>
</dbReference>
<reference evidence="5 6" key="1">
    <citation type="submission" date="2019-09" db="EMBL/GenBank/DDBJ databases">
        <authorList>
            <person name="Chandra G."/>
            <person name="Truman W A."/>
        </authorList>
    </citation>
    <scope>NUCLEOTIDE SEQUENCE [LARGE SCALE GENOMIC DNA]</scope>
    <source>
        <strain evidence="5">PS655</strain>
    </source>
</reference>
<proteinExistence type="predicted"/>
<evidence type="ECO:0000259" key="3">
    <source>
        <dbReference type="Pfam" id="PF18413"/>
    </source>
</evidence>
<feature type="domain" description="Tc toxin complex TcA C-terminal TcB-binding" evidence="2">
    <location>
        <begin position="1334"/>
        <end position="1624"/>
    </location>
</feature>
<keyword evidence="1" id="KW-0175">Coiled coil</keyword>
<feature type="domain" description="Neuraminidase-like" evidence="3">
    <location>
        <begin position="171"/>
        <end position="356"/>
    </location>
</feature>
<organism evidence="5 6">
    <name type="scientific">Pseudomonas fluorescens</name>
    <dbReference type="NCBI Taxonomy" id="294"/>
    <lineage>
        <taxon>Bacteria</taxon>
        <taxon>Pseudomonadati</taxon>
        <taxon>Pseudomonadota</taxon>
        <taxon>Gammaproteobacteria</taxon>
        <taxon>Pseudomonadales</taxon>
        <taxon>Pseudomonadaceae</taxon>
        <taxon>Pseudomonas</taxon>
    </lineage>
</organism>
<dbReference type="Pfam" id="PF18276">
    <property type="entry name" value="TcA_TcB_BD"/>
    <property type="match status" value="1"/>
</dbReference>
<evidence type="ECO:0000259" key="2">
    <source>
        <dbReference type="Pfam" id="PF18276"/>
    </source>
</evidence>
<dbReference type="RefSeq" id="WP_150650300.1">
    <property type="nucleotide sequence ID" value="NZ_CABVHJ010000006.1"/>
</dbReference>
<feature type="coiled-coil region" evidence="1">
    <location>
        <begin position="1314"/>
        <end position="1362"/>
    </location>
</feature>
<dbReference type="InterPro" id="IPR046839">
    <property type="entry name" value="ABC_toxin_N"/>
</dbReference>
<dbReference type="InterPro" id="IPR041079">
    <property type="entry name" value="Neuraminidase-like"/>
</dbReference>
<sequence length="1631" mass="182654">MTTAFDAPLNEALRDAMLALYLHEAVPSDPYLIEQGLAQRIKTANDLYEFWLLDVLVSQNVPTSPVACAIASYQQQINCLMLNLEPGYSDDSVTPLQTKTWRDGLDRYPIWAAIQQLRTFPDIYLDPTLRLIKTASFEQLENDLNQAQIQPETTQAAVLAYLARFEEIANLKICNGYIDGEDFANSTYYFVGKSPAENAYYWRSLDMSQRAVKEPAQAPGKIPDKFDKPLPNAWSDWQRANVPISEKALEHTIRPCWFNNRLYVVWAELELQDTDAMQAPVEGRADTSVKVNPRFRLYASYKKYDDTWSTPRIYIESYCQTPALIEKPLEEIAEQTQTIAVYDHSTSPESLVLMLYSNYQSVPSEIPGSGDTYDFLRTVRIDKNFNVTPLFPSLGVVPNVEPASLPSAAVLEEGSAHVLLIGHIFADSNAGRFQYWLPSGTPKFGAVDHQIPECEKNTWDYLGWQSRIKTSSKDVDLVYNREESSFELTARLEAGFNSFRSLKITVFDGIDSDVELVKLTLIFDPSANQREVPLLPGSTIEPVGTDFMDVSDAAFCFKGTPDLLRSFIADFNTSTEFTLPATKRGCTASLAGKRANREMLYHLMSDAAVFFSSFWRRATVEKEIPLRTDAVRNASSDLGHAFQFFIAHPLDVIATQPPETFSGMRMLASTAIVSNLSRDSSLTYSFSVDQSTLQPDGWPVEWPADSEKLKIPLIYGVLLYDRGIMTTTLVGGALKALTIGWGEVLPASPQIAPSIDSLTSPSAGDSPSLGKAQFIDFSGSSIKCSDGQNPDTQRTPVRMNTTFARQLINLAESGMEPLLRWETQTRRTEPPIPDGLGAQAMDFSGGYYLYFLELFLYLPWLVAYRLNEEQQYDEAKQWLSYLFDPTRQSADPGHAGYWQAVPLEEPVWPGPADPSQAILFPDDPHQIALSFPVHFRKALWKLFIEIESRQADLAYAELTPDGLAEAKLRYVHIMDLLGPRPDVRQIDDWLPLALDALSSSKNAQLREFEQRLIAAQQQLQQQPPLRIGKAPVSEAAPLLCLRPNGDDPLLASVDVEYFRRPFNPELIMHWERAESRLHNLRHNLDMAGAALNLPLFAAPLDPRALLAAWGQGLSGAALSRLLSPQIPHYRFSFMFALAQNAVDSVIQFGSTLLSLIERKEQAQYLELQQQQAWNLAKVAVDVQAQMMKIDEKNKEVLLASRNIVRGRINYYQTLIDEGATASEILTTTLGLQASLSESIAQASWATGESLKSAPNLFGAFVVVGALGGAAGFITGGQRPEGAPNSVATVGFAAGALGRATSQILERVEFFRRRNQEWTQALDQSKLEAEQIQAQLAVYEEQHKATQLQLRQAQTALNQAKATHDFLLSSNRFSRSQTYDWLNSKFASFYHTAYTTAQSLCQAAEACWQYEMGDFTRTFIRPGAWNASYRGLGAGEELKMSLQQMHSQYLQNNRRDLEIRKTVSLKELKDKDAGPTLNKPWAEIKKSLVENGSCEFELTQAMFEDDYAGENHYLRRIKTISVTLPACLGPYQDIRAVLRQTYSKVEMAATAGNAKENLRASQQIALSTSLEDNGMFQLNFQDERYLPFEYTGAISRWSLIFPNHEAQEAMLQSLNDIIVHVSYTARREGGSL</sequence>
<dbReference type="Pfam" id="PF20220">
    <property type="entry name" value="ABC_toxin_N"/>
    <property type="match status" value="1"/>
</dbReference>
<dbReference type="Proteomes" id="UP000327167">
    <property type="component" value="Unassembled WGS sequence"/>
</dbReference>
<evidence type="ECO:0000313" key="5">
    <source>
        <dbReference type="EMBL" id="VVM77406.1"/>
    </source>
</evidence>
<dbReference type="InterPro" id="IPR040840">
    <property type="entry name" value="TcA_TcB_BD"/>
</dbReference>
<evidence type="ECO:0000259" key="4">
    <source>
        <dbReference type="Pfam" id="PF20220"/>
    </source>
</evidence>
<evidence type="ECO:0000256" key="1">
    <source>
        <dbReference type="SAM" id="Coils"/>
    </source>
</evidence>
<gene>
    <name evidence="5" type="ORF">PS655_02133</name>
</gene>
<evidence type="ECO:0008006" key="7">
    <source>
        <dbReference type="Google" id="ProtNLM"/>
    </source>
</evidence>
<evidence type="ECO:0000313" key="6">
    <source>
        <dbReference type="Proteomes" id="UP000327167"/>
    </source>
</evidence>